<feature type="compositionally biased region" description="Low complexity" evidence="3">
    <location>
        <begin position="158"/>
        <end position="173"/>
    </location>
</feature>
<organism evidence="5 6">
    <name type="scientific">Brevirhabdus pacifica</name>
    <dbReference type="NCBI Taxonomy" id="1267768"/>
    <lineage>
        <taxon>Bacteria</taxon>
        <taxon>Pseudomonadati</taxon>
        <taxon>Pseudomonadota</taxon>
        <taxon>Alphaproteobacteria</taxon>
        <taxon>Rhodobacterales</taxon>
        <taxon>Paracoccaceae</taxon>
        <taxon>Brevirhabdus</taxon>
    </lineage>
</organism>
<dbReference type="Pfam" id="PF00072">
    <property type="entry name" value="Response_reg"/>
    <property type="match status" value="1"/>
</dbReference>
<dbReference type="Gene3D" id="3.40.50.2300">
    <property type="match status" value="1"/>
</dbReference>
<feature type="compositionally biased region" description="Low complexity" evidence="3">
    <location>
        <begin position="188"/>
        <end position="197"/>
    </location>
</feature>
<evidence type="ECO:0000313" key="5">
    <source>
        <dbReference type="EMBL" id="APX90400.1"/>
    </source>
</evidence>
<protein>
    <recommendedName>
        <fullName evidence="4">Response regulatory domain-containing protein</fullName>
    </recommendedName>
</protein>
<dbReference type="STRING" id="1267768.BV394_12220"/>
<dbReference type="EMBL" id="CP019124">
    <property type="protein sequence ID" value="APX90400.1"/>
    <property type="molecule type" value="Genomic_DNA"/>
</dbReference>
<evidence type="ECO:0000313" key="6">
    <source>
        <dbReference type="Proteomes" id="UP000187266"/>
    </source>
</evidence>
<feature type="domain" description="Response regulatory" evidence="4">
    <location>
        <begin position="17"/>
        <end position="129"/>
    </location>
</feature>
<accession>A0A1U7DK86</accession>
<feature type="modified residue" description="4-aspartylphosphate" evidence="2">
    <location>
        <position position="66"/>
    </location>
</feature>
<proteinExistence type="predicted"/>
<evidence type="ECO:0000256" key="1">
    <source>
        <dbReference type="ARBA" id="ARBA00022553"/>
    </source>
</evidence>
<dbReference type="SMART" id="SM00448">
    <property type="entry name" value="REC"/>
    <property type="match status" value="1"/>
</dbReference>
<reference evidence="5 6" key="1">
    <citation type="submission" date="2017-01" db="EMBL/GenBank/DDBJ databases">
        <title>Genomic analysis of Xuhuaishuia manganoxidans DY6-4.</title>
        <authorList>
            <person name="Wang X."/>
        </authorList>
    </citation>
    <scope>NUCLEOTIDE SEQUENCE [LARGE SCALE GENOMIC DNA]</scope>
    <source>
        <strain evidence="5 6">DY6-4</strain>
    </source>
</reference>
<name>A0A1U7DK86_9RHOB</name>
<dbReference type="Proteomes" id="UP000187266">
    <property type="component" value="Chromosome"/>
</dbReference>
<evidence type="ECO:0000256" key="3">
    <source>
        <dbReference type="SAM" id="MobiDB-lite"/>
    </source>
</evidence>
<sequence>MVRPAPHPPGALPHSVTILLVEDSRCASDAIRRLCQASGIRVRRADCLKSARRHLATYRPALVIVDIGLPDGSGLDLVAELRQQPTCPAIIATSGDDTRMKEALIGGADGFVAKPFGSLAAFQRILRNSLPPESAAACRFTALERGDPIVESISARHGTYPATGRAPGTAPAALPDAASRTSGRIPGTAQTTRQATADRGVSVVKVAPVTGPAPTDRPVPSASAHCGQAPDQLTFRDDLRQARRLIHRPGEAHLPYVAQFVGGLALISADAELGRAARDLARAGRSSLPALEQAIHERLEKPPLI</sequence>
<keyword evidence="6" id="KW-1185">Reference proteome</keyword>
<evidence type="ECO:0000259" key="4">
    <source>
        <dbReference type="PROSITE" id="PS50110"/>
    </source>
</evidence>
<dbReference type="PANTHER" id="PTHR44591:SF3">
    <property type="entry name" value="RESPONSE REGULATORY DOMAIN-CONTAINING PROTEIN"/>
    <property type="match status" value="1"/>
</dbReference>
<dbReference type="CDD" id="cd00156">
    <property type="entry name" value="REC"/>
    <property type="match status" value="1"/>
</dbReference>
<gene>
    <name evidence="5" type="ORF">BV394_12220</name>
</gene>
<dbReference type="GO" id="GO:0000160">
    <property type="term" value="P:phosphorelay signal transduction system"/>
    <property type="evidence" value="ECO:0007669"/>
    <property type="project" value="InterPro"/>
</dbReference>
<evidence type="ECO:0000256" key="2">
    <source>
        <dbReference type="PROSITE-ProRule" id="PRU00169"/>
    </source>
</evidence>
<dbReference type="SUPFAM" id="SSF52172">
    <property type="entry name" value="CheY-like"/>
    <property type="match status" value="1"/>
</dbReference>
<feature type="region of interest" description="Disordered" evidence="3">
    <location>
        <begin position="158"/>
        <end position="198"/>
    </location>
</feature>
<dbReference type="InterPro" id="IPR011006">
    <property type="entry name" value="CheY-like_superfamily"/>
</dbReference>
<dbReference type="InterPro" id="IPR001789">
    <property type="entry name" value="Sig_transdc_resp-reg_receiver"/>
</dbReference>
<dbReference type="InterPro" id="IPR050595">
    <property type="entry name" value="Bact_response_regulator"/>
</dbReference>
<keyword evidence="1 2" id="KW-0597">Phosphoprotein</keyword>
<dbReference type="AlphaFoldDB" id="A0A1U7DK86"/>
<dbReference type="PROSITE" id="PS50110">
    <property type="entry name" value="RESPONSE_REGULATORY"/>
    <property type="match status" value="1"/>
</dbReference>
<dbReference type="PANTHER" id="PTHR44591">
    <property type="entry name" value="STRESS RESPONSE REGULATOR PROTEIN 1"/>
    <property type="match status" value="1"/>
</dbReference>